<dbReference type="GO" id="GO:0016757">
    <property type="term" value="F:glycosyltransferase activity"/>
    <property type="evidence" value="ECO:0007669"/>
    <property type="project" value="UniProtKB-KW"/>
</dbReference>
<evidence type="ECO:0000256" key="2">
    <source>
        <dbReference type="ARBA" id="ARBA00022676"/>
    </source>
</evidence>
<protein>
    <submittedName>
        <fullName evidence="4">Nucleotid-trans domain containing protein</fullName>
    </submittedName>
</protein>
<evidence type="ECO:0000256" key="1">
    <source>
        <dbReference type="ARBA" id="ARBA00005664"/>
    </source>
</evidence>
<dbReference type="GO" id="GO:0006487">
    <property type="term" value="P:protein N-linked glycosylation"/>
    <property type="evidence" value="ECO:0007669"/>
    <property type="project" value="TreeGrafter"/>
</dbReference>
<evidence type="ECO:0000313" key="4">
    <source>
        <dbReference type="EMBL" id="CAE7179592.1"/>
    </source>
</evidence>
<name>A0A6S6WBG7_9PLEO</name>
<dbReference type="PANTHER" id="PTHR31306">
    <property type="entry name" value="ALPHA-1,6-MANNOSYLTRANSFERASE MNN11-RELATED"/>
    <property type="match status" value="1"/>
</dbReference>
<accession>A0A6S6WBG7</accession>
<organism evidence="4 5">
    <name type="scientific">Pyrenophora teres f. teres</name>
    <dbReference type="NCBI Taxonomy" id="97479"/>
    <lineage>
        <taxon>Eukaryota</taxon>
        <taxon>Fungi</taxon>
        <taxon>Dikarya</taxon>
        <taxon>Ascomycota</taxon>
        <taxon>Pezizomycotina</taxon>
        <taxon>Dothideomycetes</taxon>
        <taxon>Pleosporomycetidae</taxon>
        <taxon>Pleosporales</taxon>
        <taxon>Pleosporineae</taxon>
        <taxon>Pleosporaceae</taxon>
        <taxon>Pyrenophora</taxon>
    </lineage>
</organism>
<evidence type="ECO:0000313" key="5">
    <source>
        <dbReference type="Proteomes" id="UP000472372"/>
    </source>
</evidence>
<dbReference type="GO" id="GO:0000139">
    <property type="term" value="C:Golgi membrane"/>
    <property type="evidence" value="ECO:0007669"/>
    <property type="project" value="TreeGrafter"/>
</dbReference>
<keyword evidence="2" id="KW-0328">Glycosyltransferase</keyword>
<dbReference type="Pfam" id="PF05637">
    <property type="entry name" value="Glyco_transf_34"/>
    <property type="match status" value="1"/>
</dbReference>
<reference evidence="4" key="1">
    <citation type="submission" date="2021-02" db="EMBL/GenBank/DDBJ databases">
        <authorList>
            <person name="Syme A R."/>
            <person name="Syme A R."/>
            <person name="Moolhuijzen P."/>
        </authorList>
    </citation>
    <scope>NUCLEOTIDE SEQUENCE</scope>
    <source>
        <strain evidence="4">W1-1</strain>
    </source>
</reference>
<dbReference type="SUPFAM" id="SSF53448">
    <property type="entry name" value="Nucleotide-diphospho-sugar transferases"/>
    <property type="match status" value="1"/>
</dbReference>
<proteinExistence type="inferred from homology"/>
<sequence>MMGPIISFNKLALASGLFIIICLLILSSSAGLHTGGSRVLVNIKESAKDTKNQLCNDDKLDSGGSVSSAFYKLFEQIRHPIGKSTYTDQAGRIHGVNEDGPWWTEPLKDQVLIVGIDTRLPNQKGALWNEGRMNWDTLSATEYSSTSFMNHFYYAKIHGYDYKFINANEMGEGIYNTWVKPHILYALLKSYKFVVFIDADATIQHLEVPIEWLFNRWGILPETSIAMPIDTKENLGGNIHVSKDSHGRTVLNSGFIVAQALPHTFEMFEAWKECRTGIRYPHCNEWANTWSHEQRAFSDYIRNDFNPNGTNIIEIPCDDAMGYPGLFDGERIISNCTGQFIRHHTVDKSITKKSSETAMMQSLTDLLHKELHDGKSTYFVKEKENGNLVANHKTSAVNDLGKKGIQ</sequence>
<gene>
    <name evidence="4" type="ORF">PTTW11_06582</name>
</gene>
<keyword evidence="3" id="KW-0808">Transferase</keyword>
<comment type="similarity">
    <text evidence="1">Belongs to the glycosyltransferase 34 family.</text>
</comment>
<dbReference type="Gene3D" id="3.90.550.10">
    <property type="entry name" value="Spore Coat Polysaccharide Biosynthesis Protein SpsA, Chain A"/>
    <property type="match status" value="1"/>
</dbReference>
<dbReference type="Proteomes" id="UP000472372">
    <property type="component" value="Chromosome 5"/>
</dbReference>
<evidence type="ECO:0000256" key="3">
    <source>
        <dbReference type="ARBA" id="ARBA00022679"/>
    </source>
</evidence>
<dbReference type="InterPro" id="IPR029044">
    <property type="entry name" value="Nucleotide-diphossugar_trans"/>
</dbReference>
<dbReference type="EMBL" id="HG992981">
    <property type="protein sequence ID" value="CAE7179592.1"/>
    <property type="molecule type" value="Genomic_DNA"/>
</dbReference>
<dbReference type="AlphaFoldDB" id="A0A6S6WBG7"/>
<dbReference type="PANTHER" id="PTHR31306:SF3">
    <property type="entry name" value="NUCLEOTIDE-DIPHOSPHO-SUGAR TRANSFERASE DOMAIN-CONTAINING PROTEIN"/>
    <property type="match status" value="1"/>
</dbReference>
<dbReference type="InterPro" id="IPR008630">
    <property type="entry name" value="Glyco_trans_34"/>
</dbReference>